<sequence length="49" mass="5663">MVSSQRSRVKRNHMCSVVETSEEEEKLITISLGHLKGYTNEEIEEPETQ</sequence>
<evidence type="ECO:0000313" key="2">
    <source>
        <dbReference type="Proteomes" id="UP001231941"/>
    </source>
</evidence>
<proteinExistence type="predicted"/>
<dbReference type="EMBL" id="JAVAMP010000003">
    <property type="protein sequence ID" value="MDP5274472.1"/>
    <property type="molecule type" value="Genomic_DNA"/>
</dbReference>
<evidence type="ECO:0000313" key="1">
    <source>
        <dbReference type="EMBL" id="MDP5274472.1"/>
    </source>
</evidence>
<name>A0ABT9IZB0_9BACL</name>
<organism evidence="1 2">
    <name type="scientific">Chengkuizengella axinellae</name>
    <dbReference type="NCBI Taxonomy" id="3064388"/>
    <lineage>
        <taxon>Bacteria</taxon>
        <taxon>Bacillati</taxon>
        <taxon>Bacillota</taxon>
        <taxon>Bacilli</taxon>
        <taxon>Bacillales</taxon>
        <taxon>Paenibacillaceae</taxon>
        <taxon>Chengkuizengella</taxon>
    </lineage>
</organism>
<dbReference type="Proteomes" id="UP001231941">
    <property type="component" value="Unassembled WGS sequence"/>
</dbReference>
<accession>A0ABT9IZB0</accession>
<dbReference type="RefSeq" id="WP_305991780.1">
    <property type="nucleotide sequence ID" value="NZ_JAVAMP010000003.1"/>
</dbReference>
<reference evidence="1 2" key="1">
    <citation type="submission" date="2023-08" db="EMBL/GenBank/DDBJ databases">
        <authorList>
            <person name="Park J.-S."/>
        </authorList>
    </citation>
    <scope>NUCLEOTIDE SEQUENCE [LARGE SCALE GENOMIC DNA]</scope>
    <source>
        <strain evidence="1 2">2205SS18-9</strain>
    </source>
</reference>
<gene>
    <name evidence="1" type="ORF">Q5Y73_10155</name>
</gene>
<protein>
    <submittedName>
        <fullName evidence="1">Uncharacterized protein</fullName>
    </submittedName>
</protein>
<comment type="caution">
    <text evidence="1">The sequence shown here is derived from an EMBL/GenBank/DDBJ whole genome shotgun (WGS) entry which is preliminary data.</text>
</comment>
<keyword evidence="2" id="KW-1185">Reference proteome</keyword>